<proteinExistence type="predicted"/>
<sequence length="636" mass="72611">MATSQRTYTQSFPIQNEQCDLSRIAAMKRYWHAFDDIHARQASGMKPLWGMVEDSRMFNIDNRFHFREPYQFHLYQQLLPPPLLAEINQLWGTTMHIRWPERVLSEPFPHMLLAETFGPALKFWHGCALTAWFYCEGPSFRTDLAGLEAYLRKEVQALKEMGTPINEQLFDKLIKAEAQLGKPQSFLKNPEESGTATTFTKSYRTRRDGFGVLRDIISSYRRQWAEQYLDQYLDQRRELELSGARHAYDLYIGTQVTLPEAKKFVKAVVKATNHWFGGNINELCTAIQKEAPFQSQYCAILPANKLLFASMVFTKLSELKSSSMKEINKRNSSDTPVAKNNAEREFYQLNKLVVLSFWYVQLEEALGYRPTLQNFGIGKFSQERTVLHTDINKAWSLFARAIEDAKKATSIKISTSQHTESHSSKQMPSITPVPSTTPSPAKASPVLRRAPETIQQASESISAKSPVVPPPAIKLDSAAVSKLQEESEKLLMRLLIEEETEQQPLHPMGISDPVVVSPDVTDSESVPLNEATSELVSLDATASIAEIDEDWKNILQQWQPEHWEMILLLYQEQYAQLITVERKAHRPVSRLIDEINLPVDEQLGDLLVDPDTRLISQHLHATVSILVNWYLSSQSR</sequence>
<feature type="compositionally biased region" description="Low complexity" evidence="1">
    <location>
        <begin position="428"/>
        <end position="445"/>
    </location>
</feature>
<dbReference type="Proteomes" id="UP001344906">
    <property type="component" value="Unassembled WGS sequence"/>
</dbReference>
<feature type="region of interest" description="Disordered" evidence="1">
    <location>
        <begin position="413"/>
        <end position="445"/>
    </location>
</feature>
<keyword evidence="3" id="KW-1185">Reference proteome</keyword>
<evidence type="ECO:0000313" key="3">
    <source>
        <dbReference type="Proteomes" id="UP001344906"/>
    </source>
</evidence>
<gene>
    <name evidence="2" type="ORF">KDH_11910</name>
</gene>
<accession>A0ABQ6FMU8</accession>
<protein>
    <recommendedName>
        <fullName evidence="4">TerB-C domain-containing protein</fullName>
    </recommendedName>
</protein>
<name>A0ABQ6FMU8_9CHLR</name>
<evidence type="ECO:0008006" key="4">
    <source>
        <dbReference type="Google" id="ProtNLM"/>
    </source>
</evidence>
<comment type="caution">
    <text evidence="2">The sequence shown here is derived from an EMBL/GenBank/DDBJ whole genome shotgun (WGS) entry which is preliminary data.</text>
</comment>
<dbReference type="EMBL" id="BSRI01000001">
    <property type="protein sequence ID" value="GLV54343.1"/>
    <property type="molecule type" value="Genomic_DNA"/>
</dbReference>
<reference evidence="2 3" key="1">
    <citation type="submission" date="2023-02" db="EMBL/GenBank/DDBJ databases">
        <title>Dictyobacter halimunensis sp. nov., a new member of the class Ktedonobacteria from forest soil in a geothermal area.</title>
        <authorList>
            <person name="Rachmania M.K."/>
            <person name="Ningsih F."/>
            <person name="Sakai Y."/>
            <person name="Yabe S."/>
            <person name="Yokota A."/>
            <person name="Sjamsuridzal W."/>
        </authorList>
    </citation>
    <scope>NUCLEOTIDE SEQUENCE [LARGE SCALE GENOMIC DNA]</scope>
    <source>
        <strain evidence="2 3">S3.2.2.5</strain>
    </source>
</reference>
<evidence type="ECO:0000313" key="2">
    <source>
        <dbReference type="EMBL" id="GLV54343.1"/>
    </source>
</evidence>
<organism evidence="2 3">
    <name type="scientific">Dictyobacter halimunensis</name>
    <dbReference type="NCBI Taxonomy" id="3026934"/>
    <lineage>
        <taxon>Bacteria</taxon>
        <taxon>Bacillati</taxon>
        <taxon>Chloroflexota</taxon>
        <taxon>Ktedonobacteria</taxon>
        <taxon>Ktedonobacterales</taxon>
        <taxon>Dictyobacteraceae</taxon>
        <taxon>Dictyobacter</taxon>
    </lineage>
</organism>
<evidence type="ECO:0000256" key="1">
    <source>
        <dbReference type="SAM" id="MobiDB-lite"/>
    </source>
</evidence>